<evidence type="ECO:0000256" key="1">
    <source>
        <dbReference type="SAM" id="MobiDB-lite"/>
    </source>
</evidence>
<proteinExistence type="predicted"/>
<dbReference type="AlphaFoldDB" id="A0AAV8X3C7"/>
<gene>
    <name evidence="2" type="ORF">NQ314_014253</name>
</gene>
<comment type="caution">
    <text evidence="2">The sequence shown here is derived from an EMBL/GenBank/DDBJ whole genome shotgun (WGS) entry which is preliminary data.</text>
</comment>
<sequence>MSDSKKTENLKKMSLIQLKEILHRENTLLKNNKLINNLADKGESIKGFRDKVEMEVKYREELKNIEKSMNKLSTCDNENEKHVQKLCEIEKTPEKERYKPFSTLNTIKEVKSDSKIFKIMEDCTHCNKPTKLILLPESIDILKKQDERVKEEQVRVRHKRILDKLQEYEEYESGSDSESEVCEHYPQPEELEEDG</sequence>
<dbReference type="EMBL" id="JANEYF010003935">
    <property type="protein sequence ID" value="KAJ8933015.1"/>
    <property type="molecule type" value="Genomic_DNA"/>
</dbReference>
<dbReference type="PRINTS" id="PR02085">
    <property type="entry name" value="POLR2GRINL1"/>
</dbReference>
<reference evidence="2" key="1">
    <citation type="journal article" date="2023" name="Insect Mol. Biol.">
        <title>Genome sequencing provides insights into the evolution of gene families encoding plant cell wall-degrading enzymes in longhorned beetles.</title>
        <authorList>
            <person name="Shin N.R."/>
            <person name="Okamura Y."/>
            <person name="Kirsch R."/>
            <person name="Pauchet Y."/>
        </authorList>
    </citation>
    <scope>NUCLEOTIDE SEQUENCE</scope>
    <source>
        <strain evidence="2">RBIC_L_NR</strain>
    </source>
</reference>
<evidence type="ECO:0000313" key="2">
    <source>
        <dbReference type="EMBL" id="KAJ8933015.1"/>
    </source>
</evidence>
<dbReference type="GO" id="GO:0003711">
    <property type="term" value="F:transcription elongation factor activity"/>
    <property type="evidence" value="ECO:0007669"/>
    <property type="project" value="InterPro"/>
</dbReference>
<dbReference type="InterPro" id="IPR026213">
    <property type="entry name" value="GRINL1"/>
</dbReference>
<feature type="compositionally biased region" description="Acidic residues" evidence="1">
    <location>
        <begin position="168"/>
        <end position="180"/>
    </location>
</feature>
<dbReference type="Proteomes" id="UP001162156">
    <property type="component" value="Unassembled WGS sequence"/>
</dbReference>
<name>A0AAV8X3C7_9CUCU</name>
<keyword evidence="3" id="KW-1185">Reference proteome</keyword>
<feature type="region of interest" description="Disordered" evidence="1">
    <location>
        <begin position="168"/>
        <end position="195"/>
    </location>
</feature>
<dbReference type="GO" id="GO:0005634">
    <property type="term" value="C:nucleus"/>
    <property type="evidence" value="ECO:0007669"/>
    <property type="project" value="InterPro"/>
</dbReference>
<organism evidence="2 3">
    <name type="scientific">Rhamnusium bicolor</name>
    <dbReference type="NCBI Taxonomy" id="1586634"/>
    <lineage>
        <taxon>Eukaryota</taxon>
        <taxon>Metazoa</taxon>
        <taxon>Ecdysozoa</taxon>
        <taxon>Arthropoda</taxon>
        <taxon>Hexapoda</taxon>
        <taxon>Insecta</taxon>
        <taxon>Pterygota</taxon>
        <taxon>Neoptera</taxon>
        <taxon>Endopterygota</taxon>
        <taxon>Coleoptera</taxon>
        <taxon>Polyphaga</taxon>
        <taxon>Cucujiformia</taxon>
        <taxon>Chrysomeloidea</taxon>
        <taxon>Cerambycidae</taxon>
        <taxon>Lepturinae</taxon>
        <taxon>Rhagiini</taxon>
        <taxon>Rhamnusium</taxon>
    </lineage>
</organism>
<dbReference type="Pfam" id="PF15328">
    <property type="entry name" value="GCOM2"/>
    <property type="match status" value="1"/>
</dbReference>
<evidence type="ECO:0000313" key="3">
    <source>
        <dbReference type="Proteomes" id="UP001162156"/>
    </source>
</evidence>
<accession>A0AAV8X3C7</accession>
<protein>
    <submittedName>
        <fullName evidence="2">Uncharacterized protein</fullName>
    </submittedName>
</protein>
<dbReference type="GO" id="GO:0006368">
    <property type="term" value="P:transcription elongation by RNA polymerase II"/>
    <property type="evidence" value="ECO:0007669"/>
    <property type="project" value="InterPro"/>
</dbReference>